<dbReference type="EMBL" id="SXDP01000002">
    <property type="protein sequence ID" value="NEZ46146.1"/>
    <property type="molecule type" value="Genomic_DNA"/>
</dbReference>
<dbReference type="Proteomes" id="UP000473885">
    <property type="component" value="Unassembled WGS sequence"/>
</dbReference>
<organism evidence="3 4">
    <name type="scientific">Clostridium niameyense</name>
    <dbReference type="NCBI Taxonomy" id="1622073"/>
    <lineage>
        <taxon>Bacteria</taxon>
        <taxon>Bacillati</taxon>
        <taxon>Bacillota</taxon>
        <taxon>Clostridia</taxon>
        <taxon>Eubacteriales</taxon>
        <taxon>Clostridiaceae</taxon>
        <taxon>Clostridium</taxon>
    </lineage>
</organism>
<gene>
    <name evidence="3" type="ORF">FDF74_02840</name>
</gene>
<evidence type="ECO:0000259" key="2">
    <source>
        <dbReference type="Pfam" id="PF16472"/>
    </source>
</evidence>
<feature type="domain" description="Prolow-density lipoprotein receptor-related protein 1-like beta-propeller" evidence="2">
    <location>
        <begin position="338"/>
        <end position="623"/>
    </location>
</feature>
<dbReference type="Pfam" id="PF16472">
    <property type="entry name" value="DUF5050"/>
    <property type="match status" value="1"/>
</dbReference>
<dbReference type="InterPro" id="IPR011081">
    <property type="entry name" value="Big_4"/>
</dbReference>
<accession>A0A6M0R7C3</accession>
<dbReference type="RefSeq" id="WP_163248459.1">
    <property type="nucleotide sequence ID" value="NZ_SXDP01000002.1"/>
</dbReference>
<evidence type="ECO:0000313" key="3">
    <source>
        <dbReference type="EMBL" id="NEZ46146.1"/>
    </source>
</evidence>
<keyword evidence="4" id="KW-1185">Reference proteome</keyword>
<comment type="caution">
    <text evidence="3">The sequence shown here is derived from an EMBL/GenBank/DDBJ whole genome shotgun (WGS) entry which is preliminary data.</text>
</comment>
<evidence type="ECO:0000313" key="4">
    <source>
        <dbReference type="Proteomes" id="UP000473885"/>
    </source>
</evidence>
<protein>
    <submittedName>
        <fullName evidence="3">DUF5050 domain-containing protein</fullName>
    </submittedName>
</protein>
<reference evidence="3 4" key="1">
    <citation type="submission" date="2019-04" db="EMBL/GenBank/DDBJ databases">
        <title>Genome sequencing of Clostridium botulinum Groups I-IV and Clostridium butyricum.</title>
        <authorList>
            <person name="Brunt J."/>
            <person name="Van Vliet A.H.M."/>
            <person name="Stringer S.C."/>
            <person name="Carter A.T."/>
            <person name="Peck M.W."/>
        </authorList>
    </citation>
    <scope>NUCLEOTIDE SEQUENCE [LARGE SCALE GENOMIC DNA]</scope>
    <source>
        <strain evidence="3 4">IFR 18/094</strain>
    </source>
</reference>
<dbReference type="SUPFAM" id="SSF63825">
    <property type="entry name" value="YWTD domain"/>
    <property type="match status" value="2"/>
</dbReference>
<dbReference type="PANTHER" id="PTHR32256">
    <property type="match status" value="1"/>
</dbReference>
<dbReference type="PANTHER" id="PTHR32256:SF17">
    <property type="entry name" value="EGF-LIKE DOMAIN-CONTAINING PROTEIN"/>
    <property type="match status" value="1"/>
</dbReference>
<evidence type="ECO:0000259" key="1">
    <source>
        <dbReference type="Pfam" id="PF07532"/>
    </source>
</evidence>
<proteinExistence type="predicted"/>
<dbReference type="InterPro" id="IPR053369">
    <property type="entry name" value="SrfA-induced_signal"/>
</dbReference>
<sequence>MSTIIRKKVFAIFFTISLSSIGLFNLNLVQAAPKNYKTKYNVSINKVWKINFSKEVDETSIKDNIKVLDSLGQEVPINISLDVDKRCVKVALKNGTYNGIHYNGKYSKDQKYTLLVSNGLMSKANKNEKPKKLYSEVKMDFKTEGNNPYPGLPIEDGIVVIGDKAYSVGYLSTHSNLANEIFAGGNYVVSYVSEEYGEKIKQILGDNKSKGNVEKSKEITYYSSDGNQYKYEYNDSVGEYRLLLPRIYVDVVPGSAKGVISLSVKDIKAVPGAKYFKVGNSNTIKKIGDTIIYTITNPLEKITILSSDETPLANALVEVGLPNSTYYSVNTLNKTLGNTSGNISNNGCAAIDSNLYVYYVNTADKSSLYRKDLSGKMDFQIGLDKPQYINIMGDWIYYSNYNENGKIYKVKKDGTQNQKLCDDTATYLTVCNNVIYYSNGSDKGKLYKINTDGTMDGSTINKDPSGKVHGVPVVSDYGNYNKAYDEAHFINVVGDWIYYSNFSDGHKIYAVNKDGTMRRKVNEEWSDAIQIVDGWAYYCSGEGIIKKVRTDGSSNIIPIKGTTRKVDKAYHLNIVDNWIYYSNAEDNGKLYKISINGTGEKKKLCDVKADYINIVGDIIYITSGSRTYTLPLNKEGVSPELVTKTVMDNNISKSDDLDITVDYKDSDKTLTQIEAKYLPGKVAVFMKDDTVQQLTVDWDIKNKKSNGQGIYTYQGTVLGYGKKIKCTLTIPSEMLNANSIIEVYNNGPKNGSVIVRERNFGNSPKDLEDKAKLKGAKRVEIGDIIKVYGSPKAGEKPLGQVTVNANNANSPLVKGLDLDMYGRSFWITITRKNKAESKATEVRQLGSAVITGDVLDPDGKALGVDGRDFEIKGWNNPSIRNDGFISDTTEISSKILKKIYIVPGNGKVNMENMGVKPVGTTRGNYWTGTNARDLLTGYDLLMTDSLGNRLKEGNYSLFVVTAYEGKAEEDITNYGSPLVEGLTASIPKNMKATEEKLPKQPSVSKQYVKSGDGIKIQQLQPGEEAFIAPETCSYISYDLDNREYKSHDNVFFKGETKDNSNSGRPYIEQGFQEGLRDGNIVPKTVKNGRYKVYIVNDIGGSKESYGQIIVDNIKPVVTIQDVKDNFKDVAIKDKDGKVIKTEKVLDSISISGEAKDNEDRITTYIVPAGTAAQENVIKSSAIQRSGNRFNFNIKITDTNKDQKEKYYTVYAIDEAGNISNFKELDRAKSIFASSTMSVNMDTIQLGKDIGRSKLEGRIKYQPRDLSAIGGYYEITVEGKKYRLDNDTLRKLGTPSIDNFISSLSQAKEMISVGTEWKPRPNGSILKDMVSIYKVNDRVCIEKPDDKEIKVEDKTSGELISSMLGLNKIATATGEAAKSQKYQINVSGAQVDKECNLGVCLAGEYFEIKLAVGDRPNDVAKKISEKIRVPGYKIEYRSNTILLTRDQVGAVIPEFKITTFDY</sequence>
<dbReference type="Pfam" id="PF07532">
    <property type="entry name" value="Big_4"/>
    <property type="match status" value="1"/>
</dbReference>
<dbReference type="InterPro" id="IPR032485">
    <property type="entry name" value="LRP1-like_beta_prop"/>
</dbReference>
<feature type="domain" description="Bacterial Ig-like" evidence="1">
    <location>
        <begin position="665"/>
        <end position="720"/>
    </location>
</feature>
<name>A0A6M0R7C3_9CLOT</name>